<name>A0AAE4QPP3_9LEPT</name>
<evidence type="ECO:0000313" key="2">
    <source>
        <dbReference type="Proteomes" id="UP000232122"/>
    </source>
</evidence>
<evidence type="ECO:0000313" key="1">
    <source>
        <dbReference type="EMBL" id="MDV6236264.1"/>
    </source>
</evidence>
<keyword evidence="2" id="KW-1185">Reference proteome</keyword>
<dbReference type="Proteomes" id="UP000232122">
    <property type="component" value="Unassembled WGS sequence"/>
</dbReference>
<protein>
    <submittedName>
        <fullName evidence="1">Uncharacterized protein</fullName>
    </submittedName>
</protein>
<sequence>MLATGFLLFFYCSSPEKTADSRIRLPIAPGEYYSKIRTLEEGYFVRQLFLDLERKNPKFVFTQLSVTKSKNREETRIEGKAIRETGLVRLIPESCRMFTNRESGNRWALLRAYDCDHLSFELESKEPNRISVFPDFIPGTPASDYKKAASSETRRISALVLESGGKILEVWGLRLSRVRKNATIVLEKENGKRYPVRALETVETTGQVSAEGIPVEKGDVLLYTNPGEAGPLTY</sequence>
<accession>A0AAE4QPP3</accession>
<comment type="caution">
    <text evidence="1">The sequence shown here is derived from an EMBL/GenBank/DDBJ whole genome shotgun (WGS) entry which is preliminary data.</text>
</comment>
<proteinExistence type="predicted"/>
<organism evidence="1 2">
    <name type="scientific">Leptospira ellisii</name>
    <dbReference type="NCBI Taxonomy" id="2023197"/>
    <lineage>
        <taxon>Bacteria</taxon>
        <taxon>Pseudomonadati</taxon>
        <taxon>Spirochaetota</taxon>
        <taxon>Spirochaetia</taxon>
        <taxon>Leptospirales</taxon>
        <taxon>Leptospiraceae</taxon>
        <taxon>Leptospira</taxon>
    </lineage>
</organism>
<reference evidence="1 2" key="1">
    <citation type="journal article" date="2018" name="Microb. Genom.">
        <title>Deciphering the unexplored Leptospira diversity from soils uncovers genomic evolution to virulence.</title>
        <authorList>
            <person name="Thibeaux R."/>
            <person name="Iraola G."/>
            <person name="Ferres I."/>
            <person name="Bierque E."/>
            <person name="Girault D."/>
            <person name="Soupe-Gilbert M.E."/>
            <person name="Picardeau M."/>
            <person name="Goarant C."/>
        </authorList>
    </citation>
    <scope>NUCLEOTIDE SEQUENCE [LARGE SCALE GENOMIC DNA]</scope>
    <source>
        <strain evidence="1 2">ATI7-C-A5</strain>
    </source>
</reference>
<dbReference type="AlphaFoldDB" id="A0AAE4QPP3"/>
<gene>
    <name evidence="1" type="ORF">CH379_011575</name>
</gene>
<dbReference type="EMBL" id="NPEF02000013">
    <property type="protein sequence ID" value="MDV6236264.1"/>
    <property type="molecule type" value="Genomic_DNA"/>
</dbReference>